<evidence type="ECO:0000313" key="3">
    <source>
        <dbReference type="Proteomes" id="UP001165060"/>
    </source>
</evidence>
<evidence type="ECO:0000256" key="1">
    <source>
        <dbReference type="SAM" id="MobiDB-lite"/>
    </source>
</evidence>
<comment type="caution">
    <text evidence="2">The sequence shown here is derived from an EMBL/GenBank/DDBJ whole genome shotgun (WGS) entry which is preliminary data.</text>
</comment>
<evidence type="ECO:0000313" key="2">
    <source>
        <dbReference type="EMBL" id="GMI50504.1"/>
    </source>
</evidence>
<organism evidence="2 3">
    <name type="scientific">Tetraparma gracilis</name>
    <dbReference type="NCBI Taxonomy" id="2962635"/>
    <lineage>
        <taxon>Eukaryota</taxon>
        <taxon>Sar</taxon>
        <taxon>Stramenopiles</taxon>
        <taxon>Ochrophyta</taxon>
        <taxon>Bolidophyceae</taxon>
        <taxon>Parmales</taxon>
        <taxon>Triparmaceae</taxon>
        <taxon>Tetraparma</taxon>
    </lineage>
</organism>
<feature type="compositionally biased region" description="Acidic residues" evidence="1">
    <location>
        <begin position="60"/>
        <end position="69"/>
    </location>
</feature>
<proteinExistence type="predicted"/>
<feature type="region of interest" description="Disordered" evidence="1">
    <location>
        <begin position="1"/>
        <end position="217"/>
    </location>
</feature>
<dbReference type="InterPro" id="IPR029071">
    <property type="entry name" value="Ubiquitin-like_domsf"/>
</dbReference>
<feature type="non-terminal residue" evidence="2">
    <location>
        <position position="1"/>
    </location>
</feature>
<feature type="compositionally biased region" description="Acidic residues" evidence="1">
    <location>
        <begin position="39"/>
        <end position="50"/>
    </location>
</feature>
<evidence type="ECO:0008006" key="4">
    <source>
        <dbReference type="Google" id="ProtNLM"/>
    </source>
</evidence>
<reference evidence="2 3" key="1">
    <citation type="journal article" date="2023" name="Commun. Biol.">
        <title>Genome analysis of Parmales, the sister group of diatoms, reveals the evolutionary specialization of diatoms from phago-mixotrophs to photoautotrophs.</title>
        <authorList>
            <person name="Ban H."/>
            <person name="Sato S."/>
            <person name="Yoshikawa S."/>
            <person name="Yamada K."/>
            <person name="Nakamura Y."/>
            <person name="Ichinomiya M."/>
            <person name="Sato N."/>
            <person name="Blanc-Mathieu R."/>
            <person name="Endo H."/>
            <person name="Kuwata A."/>
            <person name="Ogata H."/>
        </authorList>
    </citation>
    <scope>NUCLEOTIDE SEQUENCE [LARGE SCALE GENOMIC DNA]</scope>
</reference>
<accession>A0ABQ6N8K1</accession>
<keyword evidence="3" id="KW-1185">Reference proteome</keyword>
<sequence>LDSGSESDGAPPPPKKKRRAAPEPKPPRKSVDGVVDLCGDSDDEPPDDEPPPAGRKGEVEVDLCGDSDSSDSSGAPPPPPRRKASPRPPPRRPPPSRTYDVLGDGSDSDGDYVQPHEPPRRLPQVLPRGPRRGGGGGGGWGGGIAGWGGGGGGGEMDRALAASLRDARAPDPVREAELESNREVVQEQNSAYEESLRLDREKQEAAKEKERVERERELEEREKKELEQAMGLSKDLERETIAREVEATQVPGIGEVDEDKVATVKFKLPRKCEQPSLTMRFWRSDTVSAVVMYLRAQAVLKDFEWALETPGGGGEKPTRVCGREWEGRGIADAGVVPRGLLIVRDLQA</sequence>
<feature type="compositionally biased region" description="Basic and acidic residues" evidence="1">
    <location>
        <begin position="20"/>
        <end position="31"/>
    </location>
</feature>
<feature type="compositionally biased region" description="Gly residues" evidence="1">
    <location>
        <begin position="132"/>
        <end position="154"/>
    </location>
</feature>
<protein>
    <recommendedName>
        <fullName evidence="4">UBX domain-containing protein</fullName>
    </recommendedName>
</protein>
<feature type="compositionally biased region" description="Pro residues" evidence="1">
    <location>
        <begin position="86"/>
        <end position="96"/>
    </location>
</feature>
<feature type="compositionally biased region" description="Basic and acidic residues" evidence="1">
    <location>
        <begin position="194"/>
        <end position="217"/>
    </location>
</feature>
<dbReference type="Proteomes" id="UP001165060">
    <property type="component" value="Unassembled WGS sequence"/>
</dbReference>
<gene>
    <name evidence="2" type="ORF">TeGR_g13317</name>
</gene>
<dbReference type="EMBL" id="BRYB01006919">
    <property type="protein sequence ID" value="GMI50504.1"/>
    <property type="molecule type" value="Genomic_DNA"/>
</dbReference>
<feature type="compositionally biased region" description="Basic and acidic residues" evidence="1">
    <location>
        <begin position="165"/>
        <end position="185"/>
    </location>
</feature>
<name>A0ABQ6N8K1_9STRA</name>
<dbReference type="SUPFAM" id="SSF54236">
    <property type="entry name" value="Ubiquitin-like"/>
    <property type="match status" value="1"/>
</dbReference>